<sequence>MKKIVLIITLSIVVTIPLLSQTIKEISPEEGYQMLKQPSTYLVDVRSIAEYVFVGHPEMASNTPLLFWSEMEQKLTPNKNFIQDISSKFEEKDVLIFICRSGGRSMGAANLAYKAGFLHVFSIKAGFEGEKDEKGYRTVDGWKNRNLPYTYQLKKELVYHPQKSSKGSMNKKRG</sequence>
<gene>
    <name evidence="2" type="ORF">LCGC14_0676190</name>
</gene>
<comment type="caution">
    <text evidence="2">The sequence shown here is derived from an EMBL/GenBank/DDBJ whole genome shotgun (WGS) entry which is preliminary data.</text>
</comment>
<dbReference type="PROSITE" id="PS50206">
    <property type="entry name" value="RHODANESE_3"/>
    <property type="match status" value="1"/>
</dbReference>
<evidence type="ECO:0000313" key="2">
    <source>
        <dbReference type="EMBL" id="KKN46114.1"/>
    </source>
</evidence>
<dbReference type="Gene3D" id="3.40.250.10">
    <property type="entry name" value="Rhodanese-like domain"/>
    <property type="match status" value="1"/>
</dbReference>
<protein>
    <recommendedName>
        <fullName evidence="1">Rhodanese domain-containing protein</fullName>
    </recommendedName>
</protein>
<accession>A0A0F9QUK9</accession>
<dbReference type="Pfam" id="PF00581">
    <property type="entry name" value="Rhodanese"/>
    <property type="match status" value="1"/>
</dbReference>
<dbReference type="SMART" id="SM00450">
    <property type="entry name" value="RHOD"/>
    <property type="match status" value="1"/>
</dbReference>
<feature type="domain" description="Rhodanese" evidence="1">
    <location>
        <begin position="36"/>
        <end position="151"/>
    </location>
</feature>
<dbReference type="InterPro" id="IPR052367">
    <property type="entry name" value="Thiosulfate_ST/Rhodanese-like"/>
</dbReference>
<proteinExistence type="predicted"/>
<dbReference type="SUPFAM" id="SSF52821">
    <property type="entry name" value="Rhodanese/Cell cycle control phosphatase"/>
    <property type="match status" value="1"/>
</dbReference>
<dbReference type="InterPro" id="IPR001763">
    <property type="entry name" value="Rhodanese-like_dom"/>
</dbReference>
<organism evidence="2">
    <name type="scientific">marine sediment metagenome</name>
    <dbReference type="NCBI Taxonomy" id="412755"/>
    <lineage>
        <taxon>unclassified sequences</taxon>
        <taxon>metagenomes</taxon>
        <taxon>ecological metagenomes</taxon>
    </lineage>
</organism>
<evidence type="ECO:0000259" key="1">
    <source>
        <dbReference type="PROSITE" id="PS50206"/>
    </source>
</evidence>
<dbReference type="AlphaFoldDB" id="A0A0F9QUK9"/>
<reference evidence="2" key="1">
    <citation type="journal article" date="2015" name="Nature">
        <title>Complex archaea that bridge the gap between prokaryotes and eukaryotes.</title>
        <authorList>
            <person name="Spang A."/>
            <person name="Saw J.H."/>
            <person name="Jorgensen S.L."/>
            <person name="Zaremba-Niedzwiedzka K."/>
            <person name="Martijn J."/>
            <person name="Lind A.E."/>
            <person name="van Eijk R."/>
            <person name="Schleper C."/>
            <person name="Guy L."/>
            <person name="Ettema T.J."/>
        </authorList>
    </citation>
    <scope>NUCLEOTIDE SEQUENCE</scope>
</reference>
<dbReference type="PANTHER" id="PTHR45431:SF3">
    <property type="entry name" value="RHODANESE-LIKE DOMAIN-CONTAINING PROTEIN 15, CHLOROPLASTIC"/>
    <property type="match status" value="1"/>
</dbReference>
<dbReference type="PANTHER" id="PTHR45431">
    <property type="entry name" value="RHODANESE-LIKE DOMAIN-CONTAINING PROTEIN 15, CHLOROPLASTIC"/>
    <property type="match status" value="1"/>
</dbReference>
<dbReference type="InterPro" id="IPR036873">
    <property type="entry name" value="Rhodanese-like_dom_sf"/>
</dbReference>
<dbReference type="EMBL" id="LAZR01001348">
    <property type="protein sequence ID" value="KKN46114.1"/>
    <property type="molecule type" value="Genomic_DNA"/>
</dbReference>
<name>A0A0F9QUK9_9ZZZZ</name>